<organism evidence="1">
    <name type="scientific">viral metagenome</name>
    <dbReference type="NCBI Taxonomy" id="1070528"/>
    <lineage>
        <taxon>unclassified sequences</taxon>
        <taxon>metagenomes</taxon>
        <taxon>organismal metagenomes</taxon>
    </lineage>
</organism>
<reference evidence="1" key="1">
    <citation type="submission" date="2020-03" db="EMBL/GenBank/DDBJ databases">
        <title>The deep terrestrial virosphere.</title>
        <authorList>
            <person name="Holmfeldt K."/>
            <person name="Nilsson E."/>
            <person name="Simone D."/>
            <person name="Lopez-Fernandez M."/>
            <person name="Wu X."/>
            <person name="de Brujin I."/>
            <person name="Lundin D."/>
            <person name="Andersson A."/>
            <person name="Bertilsson S."/>
            <person name="Dopson M."/>
        </authorList>
    </citation>
    <scope>NUCLEOTIDE SEQUENCE</scope>
    <source>
        <strain evidence="1">MM415B05994</strain>
    </source>
</reference>
<gene>
    <name evidence="1" type="ORF">MM415B05994_0007</name>
</gene>
<dbReference type="InterPro" id="IPR058979">
    <property type="entry name" value="LysC-like"/>
</dbReference>
<proteinExistence type="predicted"/>
<dbReference type="EMBL" id="MT143517">
    <property type="protein sequence ID" value="QJA97704.1"/>
    <property type="molecule type" value="Genomic_DNA"/>
</dbReference>
<name>A0A6M3LVU9_9ZZZZ</name>
<evidence type="ECO:0000313" key="1">
    <source>
        <dbReference type="EMBL" id="QJA97704.1"/>
    </source>
</evidence>
<protein>
    <submittedName>
        <fullName evidence="1">Uncharacterized protein</fullName>
    </submittedName>
</protein>
<sequence>MIVKTEYQKQKVPSAWVFDCLAPPQPNEGQKTSNNELVEYMVSMELALKDCNTDKRAIRQWQSTE</sequence>
<dbReference type="Pfam" id="PF23793">
    <property type="entry name" value="LysC"/>
    <property type="match status" value="1"/>
</dbReference>
<accession>A0A6M3LVU9</accession>
<dbReference type="AlphaFoldDB" id="A0A6M3LVU9"/>